<evidence type="ECO:0000313" key="4">
    <source>
        <dbReference type="Proteomes" id="UP000777661"/>
    </source>
</evidence>
<evidence type="ECO:0000256" key="1">
    <source>
        <dbReference type="ARBA" id="ARBA00022801"/>
    </source>
</evidence>
<keyword evidence="4" id="KW-1185">Reference proteome</keyword>
<reference evidence="3 4" key="1">
    <citation type="submission" date="2021-06" db="EMBL/GenBank/DDBJ databases">
        <title>Nitratireductor porphyridii sp. nov., isolated from a small marine red alga, Porphyridium purpureum in South Korea.</title>
        <authorList>
            <person name="Kim K.H."/>
            <person name="Kristyanto S."/>
            <person name="Jeon C.O."/>
        </authorList>
    </citation>
    <scope>NUCLEOTIDE SEQUENCE [LARGE SCALE GENOMIC DNA]</scope>
    <source>
        <strain evidence="3 4">R6</strain>
    </source>
</reference>
<dbReference type="Gene3D" id="3.40.50.1820">
    <property type="entry name" value="alpha/beta hydrolase"/>
    <property type="match status" value="1"/>
</dbReference>
<feature type="domain" description="AB hydrolase-1" evidence="2">
    <location>
        <begin position="25"/>
        <end position="269"/>
    </location>
</feature>
<dbReference type="RefSeq" id="WP_223004543.1">
    <property type="nucleotide sequence ID" value="NZ_CBDDPV010000002.1"/>
</dbReference>
<protein>
    <submittedName>
        <fullName evidence="3">Alpha/beta hydrolase</fullName>
    </submittedName>
</protein>
<name>A0ABS7R8T3_9HYPH</name>
<dbReference type="PANTHER" id="PTHR42977">
    <property type="entry name" value="HYDROLASE-RELATED"/>
    <property type="match status" value="1"/>
</dbReference>
<accession>A0ABS7R8T3</accession>
<dbReference type="GO" id="GO:0016787">
    <property type="term" value="F:hydrolase activity"/>
    <property type="evidence" value="ECO:0007669"/>
    <property type="project" value="UniProtKB-KW"/>
</dbReference>
<sequence>MTHYRTIDIDGRRIFYREAGNRDLPTLLLLHGFPASSFMFRELIYQLSDRFHVLAPDYPGFGYSDAPSNAEFSYTFDRLADTVDRFVDELGVGRYALYMQDFGGPVGFRVAVRRPEKVSFLIVQNANAYDEGLPDSFWSPVRALWEDPSPENFSKIREAGISEEALEWNYTHGVRDITRISPDSWVLQAALVNRPGNKEIMLDLLYDYRTNPGLYPEWQAYFRKHQPPTLIVWGQNDVIFPPSGAHPYRRDLETVDFNLLDTGHFALEEQSDVIAGHIRRFAATL</sequence>
<dbReference type="SUPFAM" id="SSF53474">
    <property type="entry name" value="alpha/beta-Hydrolases"/>
    <property type="match status" value="1"/>
</dbReference>
<comment type="caution">
    <text evidence="3">The sequence shown here is derived from an EMBL/GenBank/DDBJ whole genome shotgun (WGS) entry which is preliminary data.</text>
</comment>
<dbReference type="EMBL" id="JAHSQO010000003">
    <property type="protein sequence ID" value="MBY8917337.1"/>
    <property type="molecule type" value="Genomic_DNA"/>
</dbReference>
<organism evidence="3 4">
    <name type="scientific">Nitratireductor rhodophyticola</name>
    <dbReference type="NCBI Taxonomy" id="2854036"/>
    <lineage>
        <taxon>Bacteria</taxon>
        <taxon>Pseudomonadati</taxon>
        <taxon>Pseudomonadota</taxon>
        <taxon>Alphaproteobacteria</taxon>
        <taxon>Hyphomicrobiales</taxon>
        <taxon>Phyllobacteriaceae</taxon>
        <taxon>Nitratireductor</taxon>
    </lineage>
</organism>
<keyword evidence="1 3" id="KW-0378">Hydrolase</keyword>
<dbReference type="InterPro" id="IPR000639">
    <property type="entry name" value="Epox_hydrolase-like"/>
</dbReference>
<gene>
    <name evidence="3" type="ORF">KVG22_12110</name>
</gene>
<dbReference type="Proteomes" id="UP000777661">
    <property type="component" value="Unassembled WGS sequence"/>
</dbReference>
<dbReference type="InterPro" id="IPR000073">
    <property type="entry name" value="AB_hydrolase_1"/>
</dbReference>
<evidence type="ECO:0000259" key="2">
    <source>
        <dbReference type="Pfam" id="PF00561"/>
    </source>
</evidence>
<dbReference type="InterPro" id="IPR051340">
    <property type="entry name" value="Haloalkane_dehalogenase"/>
</dbReference>
<proteinExistence type="predicted"/>
<evidence type="ECO:0000313" key="3">
    <source>
        <dbReference type="EMBL" id="MBY8917337.1"/>
    </source>
</evidence>
<dbReference type="PRINTS" id="PR00111">
    <property type="entry name" value="ABHYDROLASE"/>
</dbReference>
<dbReference type="InterPro" id="IPR029058">
    <property type="entry name" value="AB_hydrolase_fold"/>
</dbReference>
<dbReference type="PANTHER" id="PTHR42977:SF3">
    <property type="entry name" value="AB HYDROLASE-1 DOMAIN-CONTAINING PROTEIN"/>
    <property type="match status" value="1"/>
</dbReference>
<dbReference type="PRINTS" id="PR00412">
    <property type="entry name" value="EPOXHYDRLASE"/>
</dbReference>
<dbReference type="Pfam" id="PF00561">
    <property type="entry name" value="Abhydrolase_1"/>
    <property type="match status" value="1"/>
</dbReference>